<dbReference type="EMBL" id="LRBG01000037">
    <property type="protein sequence ID" value="KXU84259.1"/>
    <property type="molecule type" value="Genomic_DNA"/>
</dbReference>
<keyword evidence="3" id="KW-1185">Reference proteome</keyword>
<protein>
    <submittedName>
        <fullName evidence="2">Uncharacterized protein</fullName>
    </submittedName>
</protein>
<comment type="caution">
    <text evidence="2">The sequence shown here is derived from an EMBL/GenBank/DDBJ whole genome shotgun (WGS) entry which is preliminary data.</text>
</comment>
<accession>A0A149PGV7</accession>
<reference evidence="2 3" key="1">
    <citation type="journal article" date="2015" name="Int. J. Syst. Evol. Microbiol.">
        <title>Burkholderia monticola sp. nov., isolated from mountain soil.</title>
        <authorList>
            <person name="Baek I."/>
            <person name="Seo B."/>
            <person name="Lee I."/>
            <person name="Yi H."/>
            <person name="Chun J."/>
        </authorList>
    </citation>
    <scope>NUCLEOTIDE SEQUENCE [LARGE SCALE GENOMIC DNA]</scope>
    <source>
        <strain evidence="2 3">JC2948</strain>
    </source>
</reference>
<dbReference type="Proteomes" id="UP000075613">
    <property type="component" value="Unassembled WGS sequence"/>
</dbReference>
<evidence type="ECO:0000313" key="3">
    <source>
        <dbReference type="Proteomes" id="UP000075613"/>
    </source>
</evidence>
<dbReference type="AlphaFoldDB" id="A0A149PGV7"/>
<keyword evidence="1" id="KW-0732">Signal</keyword>
<dbReference type="RefSeq" id="WP_062134106.1">
    <property type="nucleotide sequence ID" value="NZ_LRBG01000037.1"/>
</dbReference>
<feature type="chain" id="PRO_5007551160" evidence="1">
    <location>
        <begin position="19"/>
        <end position="94"/>
    </location>
</feature>
<sequence>MKTLILLACVMLSANAFAECARNARGETVCGNGQTAGGYNRSTGTAWTSQTNQNGVHTTQTNRGGEAQTMNGKGVVHGADGKTCYRTANSHGCN</sequence>
<dbReference type="OrthoDB" id="9008013at2"/>
<organism evidence="2 3">
    <name type="scientific">Paraburkholderia monticola</name>
    <dbReference type="NCBI Taxonomy" id="1399968"/>
    <lineage>
        <taxon>Bacteria</taxon>
        <taxon>Pseudomonadati</taxon>
        <taxon>Pseudomonadota</taxon>
        <taxon>Betaproteobacteria</taxon>
        <taxon>Burkholderiales</taxon>
        <taxon>Burkholderiaceae</taxon>
        <taxon>Paraburkholderia</taxon>
    </lineage>
</organism>
<gene>
    <name evidence="2" type="ORF">CI15_24510</name>
</gene>
<feature type="signal peptide" evidence="1">
    <location>
        <begin position="1"/>
        <end position="18"/>
    </location>
</feature>
<evidence type="ECO:0000256" key="1">
    <source>
        <dbReference type="SAM" id="SignalP"/>
    </source>
</evidence>
<name>A0A149PGV7_9BURK</name>
<proteinExistence type="predicted"/>
<evidence type="ECO:0000313" key="2">
    <source>
        <dbReference type="EMBL" id="KXU84259.1"/>
    </source>
</evidence>